<evidence type="ECO:0000256" key="14">
    <source>
        <dbReference type="SAM" id="SignalP"/>
    </source>
</evidence>
<evidence type="ECO:0000256" key="4">
    <source>
        <dbReference type="ARBA" id="ARBA00022559"/>
    </source>
</evidence>
<feature type="non-terminal residue" evidence="16">
    <location>
        <position position="1"/>
    </location>
</feature>
<evidence type="ECO:0000313" key="17">
    <source>
        <dbReference type="Proteomes" id="UP000324897"/>
    </source>
</evidence>
<evidence type="ECO:0000256" key="8">
    <source>
        <dbReference type="ARBA" id="ARBA00023002"/>
    </source>
</evidence>
<organism evidence="16 17">
    <name type="scientific">Eragrostis curvula</name>
    <name type="common">weeping love grass</name>
    <dbReference type="NCBI Taxonomy" id="38414"/>
    <lineage>
        <taxon>Eukaryota</taxon>
        <taxon>Viridiplantae</taxon>
        <taxon>Streptophyta</taxon>
        <taxon>Embryophyta</taxon>
        <taxon>Tracheophyta</taxon>
        <taxon>Spermatophyta</taxon>
        <taxon>Magnoliopsida</taxon>
        <taxon>Liliopsida</taxon>
        <taxon>Poales</taxon>
        <taxon>Poaceae</taxon>
        <taxon>PACMAD clade</taxon>
        <taxon>Chloridoideae</taxon>
        <taxon>Eragrostideae</taxon>
        <taxon>Eragrostidinae</taxon>
        <taxon>Eragrostis</taxon>
    </lineage>
</organism>
<dbReference type="SUPFAM" id="SSF48113">
    <property type="entry name" value="Heme-dependent peroxidases"/>
    <property type="match status" value="1"/>
</dbReference>
<keyword evidence="7 12" id="KW-0106">Calcium</keyword>
<evidence type="ECO:0000256" key="10">
    <source>
        <dbReference type="ARBA" id="ARBA00023324"/>
    </source>
</evidence>
<dbReference type="Gene3D" id="1.10.520.10">
    <property type="match status" value="1"/>
</dbReference>
<dbReference type="GO" id="GO:0006979">
    <property type="term" value="P:response to oxidative stress"/>
    <property type="evidence" value="ECO:0007669"/>
    <property type="project" value="InterPro"/>
</dbReference>
<dbReference type="AlphaFoldDB" id="A0A5J9U2R1"/>
<evidence type="ECO:0000256" key="13">
    <source>
        <dbReference type="PIRSR" id="PIRSR600823-4"/>
    </source>
</evidence>
<dbReference type="GO" id="GO:0042744">
    <property type="term" value="P:hydrogen peroxide catabolic process"/>
    <property type="evidence" value="ECO:0007669"/>
    <property type="project" value="UniProtKB-KW"/>
</dbReference>
<reference evidence="16 17" key="1">
    <citation type="journal article" date="2019" name="Sci. Rep.">
        <title>A high-quality genome of Eragrostis curvula grass provides insights into Poaceae evolution and supports new strategies to enhance forage quality.</title>
        <authorList>
            <person name="Carballo J."/>
            <person name="Santos B.A.C.M."/>
            <person name="Zappacosta D."/>
            <person name="Garbus I."/>
            <person name="Selva J.P."/>
            <person name="Gallo C.A."/>
            <person name="Diaz A."/>
            <person name="Albertini E."/>
            <person name="Caccamo M."/>
            <person name="Echenique V."/>
        </authorList>
    </citation>
    <scope>NUCLEOTIDE SEQUENCE [LARGE SCALE GENOMIC DNA]</scope>
    <source>
        <strain evidence="17">cv. Victoria</strain>
        <tissue evidence="16">Leaf</tissue>
    </source>
</reference>
<dbReference type="InterPro" id="IPR000823">
    <property type="entry name" value="Peroxidase_pln"/>
</dbReference>
<feature type="binding site" evidence="12">
    <location>
        <position position="66"/>
    </location>
    <ligand>
        <name>Ca(2+)</name>
        <dbReference type="ChEBI" id="CHEBI:29108"/>
        <label>1</label>
    </ligand>
</feature>
<evidence type="ECO:0000259" key="15">
    <source>
        <dbReference type="PROSITE" id="PS50873"/>
    </source>
</evidence>
<evidence type="ECO:0000313" key="16">
    <source>
        <dbReference type="EMBL" id="TVU18002.1"/>
    </source>
</evidence>
<feature type="domain" description="Plant heme peroxidase family profile" evidence="15">
    <location>
        <begin position="24"/>
        <end position="75"/>
    </location>
</feature>
<sequence length="75" mass="7937">MAPCNLAAALLLVAAALSTTSVAALQNGFYSSSCPQAEATVRNVTETIIGRNHTMGAAFMRLFFHDCFVRVMNAA</sequence>
<dbReference type="GO" id="GO:0020037">
    <property type="term" value="F:heme binding"/>
    <property type="evidence" value="ECO:0007669"/>
    <property type="project" value="InterPro"/>
</dbReference>
<keyword evidence="5" id="KW-0349">Heme</keyword>
<keyword evidence="14" id="KW-0732">Signal</keyword>
<dbReference type="PANTHER" id="PTHR31388">
    <property type="entry name" value="PEROXIDASE 72-RELATED"/>
    <property type="match status" value="1"/>
</dbReference>
<dbReference type="OrthoDB" id="688989at2759"/>
<evidence type="ECO:0000256" key="6">
    <source>
        <dbReference type="ARBA" id="ARBA00022723"/>
    </source>
</evidence>
<dbReference type="EMBL" id="RWGY01000029">
    <property type="protein sequence ID" value="TVU18002.1"/>
    <property type="molecule type" value="Genomic_DNA"/>
</dbReference>
<feature type="site" description="Transition state stabilizer" evidence="13">
    <location>
        <position position="61"/>
    </location>
</feature>
<comment type="subcellular location">
    <subcellularLocation>
        <location evidence="3">Secreted</location>
    </subcellularLocation>
</comment>
<dbReference type="GO" id="GO:0046872">
    <property type="term" value="F:metal ion binding"/>
    <property type="evidence" value="ECO:0007669"/>
    <property type="project" value="UniProtKB-KW"/>
</dbReference>
<dbReference type="GO" id="GO:0005576">
    <property type="term" value="C:extracellular region"/>
    <property type="evidence" value="ECO:0007669"/>
    <property type="project" value="UniProtKB-SubCell"/>
</dbReference>
<comment type="catalytic activity">
    <reaction evidence="1">
        <text>2 a phenolic donor + H2O2 = 2 a phenolic radical donor + 2 H2O</text>
        <dbReference type="Rhea" id="RHEA:56136"/>
        <dbReference type="ChEBI" id="CHEBI:15377"/>
        <dbReference type="ChEBI" id="CHEBI:16240"/>
        <dbReference type="ChEBI" id="CHEBI:139520"/>
        <dbReference type="ChEBI" id="CHEBI:139521"/>
        <dbReference type="EC" id="1.11.1.7"/>
    </reaction>
</comment>
<evidence type="ECO:0000256" key="3">
    <source>
        <dbReference type="ARBA" id="ARBA00004613"/>
    </source>
</evidence>
<dbReference type="PANTHER" id="PTHR31388:SF24">
    <property type="entry name" value="PEROXIDASE 52"/>
    <property type="match status" value="1"/>
</dbReference>
<dbReference type="GO" id="GO:0140825">
    <property type="term" value="F:lactoperoxidase activity"/>
    <property type="evidence" value="ECO:0007669"/>
    <property type="project" value="UniProtKB-EC"/>
</dbReference>
<evidence type="ECO:0000256" key="12">
    <source>
        <dbReference type="PIRSR" id="PIRSR600823-3"/>
    </source>
</evidence>
<evidence type="ECO:0000256" key="1">
    <source>
        <dbReference type="ARBA" id="ARBA00000189"/>
    </source>
</evidence>
<feature type="binding site" evidence="12">
    <location>
        <position position="69"/>
    </location>
    <ligand>
        <name>Ca(2+)</name>
        <dbReference type="ChEBI" id="CHEBI:29108"/>
        <label>1</label>
    </ligand>
</feature>
<gene>
    <name evidence="16" type="ORF">EJB05_34067</name>
</gene>
<evidence type="ECO:0000256" key="5">
    <source>
        <dbReference type="ARBA" id="ARBA00022617"/>
    </source>
</evidence>
<proteinExistence type="predicted"/>
<keyword evidence="9" id="KW-0408">Iron</keyword>
<feature type="active site" description="Proton acceptor" evidence="11">
    <location>
        <position position="65"/>
    </location>
</feature>
<evidence type="ECO:0000256" key="9">
    <source>
        <dbReference type="ARBA" id="ARBA00023004"/>
    </source>
</evidence>
<dbReference type="Gramene" id="TVU18002">
    <property type="protein sequence ID" value="TVU18002"/>
    <property type="gene ID" value="EJB05_34067"/>
</dbReference>
<keyword evidence="17" id="KW-1185">Reference proteome</keyword>
<dbReference type="PROSITE" id="PS50873">
    <property type="entry name" value="PEROXIDASE_4"/>
    <property type="match status" value="1"/>
</dbReference>
<dbReference type="InterPro" id="IPR019794">
    <property type="entry name" value="Peroxidases_AS"/>
</dbReference>
<name>A0A5J9U2R1_9POAL</name>
<dbReference type="PRINTS" id="PR00461">
    <property type="entry name" value="PLPEROXIDASE"/>
</dbReference>
<dbReference type="PROSITE" id="PS00436">
    <property type="entry name" value="PEROXIDASE_2"/>
    <property type="match status" value="1"/>
</dbReference>
<protein>
    <recommendedName>
        <fullName evidence="15">Plant heme peroxidase family profile domain-containing protein</fullName>
    </recommendedName>
</protein>
<comment type="caution">
    <text evidence="16">The sequence shown here is derived from an EMBL/GenBank/DDBJ whole genome shotgun (WGS) entry which is preliminary data.</text>
</comment>
<accession>A0A5J9U2R1</accession>
<dbReference type="InterPro" id="IPR002016">
    <property type="entry name" value="Haem_peroxidase"/>
</dbReference>
<feature type="signal peptide" evidence="14">
    <location>
        <begin position="1"/>
        <end position="24"/>
    </location>
</feature>
<keyword evidence="10" id="KW-0376">Hydrogen peroxide</keyword>
<dbReference type="InterPro" id="IPR010255">
    <property type="entry name" value="Haem_peroxidase_sf"/>
</dbReference>
<keyword evidence="6 12" id="KW-0479">Metal-binding</keyword>
<keyword evidence="4" id="KW-0575">Peroxidase</keyword>
<evidence type="ECO:0000256" key="2">
    <source>
        <dbReference type="ARBA" id="ARBA00001970"/>
    </source>
</evidence>
<comment type="cofactor">
    <cofactor evidence="12">
        <name>Ca(2+)</name>
        <dbReference type="ChEBI" id="CHEBI:29108"/>
    </cofactor>
    <text evidence="12">Binds 2 calcium ions per subunit.</text>
</comment>
<dbReference type="Proteomes" id="UP000324897">
    <property type="component" value="Chromosome 7"/>
</dbReference>
<comment type="cofactor">
    <cofactor evidence="2">
        <name>heme b</name>
        <dbReference type="ChEBI" id="CHEBI:60344"/>
    </cofactor>
</comment>
<feature type="chain" id="PRO_5023829686" description="Plant heme peroxidase family profile domain-containing protein" evidence="14">
    <location>
        <begin position="25"/>
        <end position="75"/>
    </location>
</feature>
<evidence type="ECO:0000256" key="7">
    <source>
        <dbReference type="ARBA" id="ARBA00022837"/>
    </source>
</evidence>
<evidence type="ECO:0000256" key="11">
    <source>
        <dbReference type="PIRSR" id="PIRSR600823-1"/>
    </source>
</evidence>
<keyword evidence="8" id="KW-0560">Oxidoreductase</keyword>